<dbReference type="EC" id="2.1.1.-" evidence="2"/>
<dbReference type="Gene3D" id="3.40.630.30">
    <property type="match status" value="1"/>
</dbReference>
<accession>A0A176S5N6</accession>
<dbReference type="InterPro" id="IPR029063">
    <property type="entry name" value="SAM-dependent_MTases_sf"/>
</dbReference>
<dbReference type="SUPFAM" id="SSF53335">
    <property type="entry name" value="S-adenosyl-L-methionine-dependent methyltransferases"/>
    <property type="match status" value="1"/>
</dbReference>
<keyword evidence="2" id="KW-0808">Transferase</keyword>
<dbReference type="InterPro" id="IPR041698">
    <property type="entry name" value="Methyltransf_25"/>
</dbReference>
<dbReference type="CDD" id="cd02440">
    <property type="entry name" value="AdoMet_MTases"/>
    <property type="match status" value="1"/>
</dbReference>
<evidence type="ECO:0000313" key="2">
    <source>
        <dbReference type="EMBL" id="OAD23325.1"/>
    </source>
</evidence>
<dbReference type="EMBL" id="LUTY01000427">
    <property type="protein sequence ID" value="OAD23325.1"/>
    <property type="molecule type" value="Genomic_DNA"/>
</dbReference>
<dbReference type="Proteomes" id="UP000076962">
    <property type="component" value="Unassembled WGS sequence"/>
</dbReference>
<dbReference type="Gene3D" id="3.40.50.150">
    <property type="entry name" value="Vaccinia Virus protein VP39"/>
    <property type="match status" value="1"/>
</dbReference>
<dbReference type="InterPro" id="IPR016181">
    <property type="entry name" value="Acyl_CoA_acyltransferase"/>
</dbReference>
<reference evidence="2 3" key="1">
    <citation type="submission" date="2016-05" db="EMBL/GenBank/DDBJ databases">
        <title>Single-cell genome of chain-forming Candidatus Thiomargarita nelsonii and comparison to other large sulfur-oxidizing bacteria.</title>
        <authorList>
            <person name="Winkel M."/>
            <person name="Salman V."/>
            <person name="Woyke T."/>
            <person name="Schulz-Vogt H."/>
            <person name="Richter M."/>
            <person name="Flood B."/>
            <person name="Bailey J."/>
            <person name="Amann R."/>
            <person name="Mussmann M."/>
        </authorList>
    </citation>
    <scope>NUCLEOTIDE SEQUENCE [LARGE SCALE GENOMIC DNA]</scope>
    <source>
        <strain evidence="2 3">THI036</strain>
    </source>
</reference>
<dbReference type="SUPFAM" id="SSF55729">
    <property type="entry name" value="Acyl-CoA N-acyltransferases (Nat)"/>
    <property type="match status" value="1"/>
</dbReference>
<sequence>MTEKTRNYANLAFPLNIYAQSLYLQEGNVDYLHYGLFKKGESIPKTSAREVQQRATDFLLARLPPPPCRILEVGIGLGTTALELAQRGYTVTGISPDPQQIALTQQRVKENVTLECVTLEAFSAPAESYDVILLQESAQYIQSLALFNKAYSLLAEHGLILIADEVSLRRTPKDVASLPLLNYTLAQAQHCGFELSEQVDLSAQAAPFVDYLLWVIEKHRATLLTDVLDDLLSVLREYQQKYRDGRYGYVLLKFAKTKAPRWKITSVTPQDKDAVRALFSEVFAPEQMSDAHWEWKYGQERGLGIAAWHNGKMVAHYGAIIREIHYFGQPKLAIQIADVMVSAKERSKFTRRGAFFLTAATFPECYVGYGARTWLGYGFPNQRHLKLAQHLGLYAPVGKMSELRWASSTAKPHLWTRIRHLQPQQRHKNKIIINTLWKKMASCLQQALVGVRDWDYVQHRYLLHPHKQYELLLVSRRFSGQALGVVVIHRQDETCRIMDFIGDLKHLPEVIKQVRCMASGMQQVIVWITENFVTAFPKAEQHDLDIQIPHSIWCQGVPPEEIEGHWWLMSGDTDFL</sequence>
<keyword evidence="3" id="KW-1185">Reference proteome</keyword>
<dbReference type="PANTHER" id="PTHR43464:SF92">
    <property type="entry name" value="SLR1071 PROTEIN"/>
    <property type="match status" value="1"/>
</dbReference>
<protein>
    <submittedName>
        <fullName evidence="2">Methyltransferase type 11 domain protein</fullName>
        <ecNumber evidence="2">2.1.1.-</ecNumber>
    </submittedName>
</protein>
<organism evidence="2 3">
    <name type="scientific">Candidatus Thiomargarita nelsonii</name>
    <dbReference type="NCBI Taxonomy" id="1003181"/>
    <lineage>
        <taxon>Bacteria</taxon>
        <taxon>Pseudomonadati</taxon>
        <taxon>Pseudomonadota</taxon>
        <taxon>Gammaproteobacteria</taxon>
        <taxon>Thiotrichales</taxon>
        <taxon>Thiotrichaceae</taxon>
        <taxon>Thiomargarita</taxon>
    </lineage>
</organism>
<dbReference type="AlphaFoldDB" id="A0A176S5N6"/>
<gene>
    <name evidence="2" type="ORF">THIOM_000846</name>
</gene>
<dbReference type="GO" id="GO:0032259">
    <property type="term" value="P:methylation"/>
    <property type="evidence" value="ECO:0007669"/>
    <property type="project" value="UniProtKB-KW"/>
</dbReference>
<comment type="caution">
    <text evidence="2">The sequence shown here is derived from an EMBL/GenBank/DDBJ whole genome shotgun (WGS) entry which is preliminary data.</text>
</comment>
<evidence type="ECO:0000259" key="1">
    <source>
        <dbReference type="Pfam" id="PF13649"/>
    </source>
</evidence>
<dbReference type="GO" id="GO:0008168">
    <property type="term" value="F:methyltransferase activity"/>
    <property type="evidence" value="ECO:0007669"/>
    <property type="project" value="UniProtKB-KW"/>
</dbReference>
<feature type="domain" description="Methyltransferase" evidence="1">
    <location>
        <begin position="70"/>
        <end position="158"/>
    </location>
</feature>
<evidence type="ECO:0000313" key="3">
    <source>
        <dbReference type="Proteomes" id="UP000076962"/>
    </source>
</evidence>
<dbReference type="PANTHER" id="PTHR43464">
    <property type="entry name" value="METHYLTRANSFERASE"/>
    <property type="match status" value="1"/>
</dbReference>
<proteinExistence type="predicted"/>
<dbReference type="Pfam" id="PF13649">
    <property type="entry name" value="Methyltransf_25"/>
    <property type="match status" value="1"/>
</dbReference>
<dbReference type="PATRIC" id="fig|1003181.4.peg.1214"/>
<name>A0A176S5N6_9GAMM</name>
<keyword evidence="2" id="KW-0489">Methyltransferase</keyword>
<dbReference type="Pfam" id="PF13527">
    <property type="entry name" value="Acetyltransf_9"/>
    <property type="match status" value="1"/>
</dbReference>